<gene>
    <name evidence="2" type="ORF">HOP12_07605</name>
</gene>
<sequence length="171" mass="17418">MPRFRESHRASAPLACARALAGGMLVIATCNAALASAASPAREFAAAPRPQAGMWPYDPATLVGPPVPFAILLAPAAAPTATPAAAGMRYELDPERASGPARHPLTSASAESNLRLLSTPGVHESLRAFALPGGGFMVDLTGIFSDYAILRIDANGSRTIVCGESAAPGGK</sequence>
<feature type="signal peptide" evidence="1">
    <location>
        <begin position="1"/>
        <end position="32"/>
    </location>
</feature>
<comment type="caution">
    <text evidence="2">The sequence shown here is derived from an EMBL/GenBank/DDBJ whole genome shotgun (WGS) entry which is preliminary data.</text>
</comment>
<feature type="chain" id="PRO_5032366090" evidence="1">
    <location>
        <begin position="33"/>
        <end position="171"/>
    </location>
</feature>
<accession>A0A849SY19</accession>
<evidence type="ECO:0000313" key="2">
    <source>
        <dbReference type="EMBL" id="NOT34019.1"/>
    </source>
</evidence>
<reference evidence="2 3" key="1">
    <citation type="submission" date="2020-04" db="EMBL/GenBank/DDBJ databases">
        <title>Metagenomic profiling of ammonia- and methane-oxidizing microorganisms in a Dutch drinking water treatment plant.</title>
        <authorList>
            <person name="Poghosyan L."/>
            <person name="Leucker S."/>
        </authorList>
    </citation>
    <scope>NUCLEOTIDE SEQUENCE [LARGE SCALE GENOMIC DNA]</scope>
    <source>
        <strain evidence="2">S-RSF-IL-03</strain>
    </source>
</reference>
<proteinExistence type="predicted"/>
<evidence type="ECO:0000313" key="3">
    <source>
        <dbReference type="Proteomes" id="UP000580839"/>
    </source>
</evidence>
<dbReference type="EMBL" id="JABFRW010000087">
    <property type="protein sequence ID" value="NOT34019.1"/>
    <property type="molecule type" value="Genomic_DNA"/>
</dbReference>
<name>A0A849SY19_UNCEI</name>
<dbReference type="Proteomes" id="UP000580839">
    <property type="component" value="Unassembled WGS sequence"/>
</dbReference>
<keyword evidence="1" id="KW-0732">Signal</keyword>
<protein>
    <submittedName>
        <fullName evidence="2">Uncharacterized protein</fullName>
    </submittedName>
</protein>
<organism evidence="2 3">
    <name type="scientific">Eiseniibacteriota bacterium</name>
    <dbReference type="NCBI Taxonomy" id="2212470"/>
    <lineage>
        <taxon>Bacteria</taxon>
        <taxon>Candidatus Eiseniibacteriota</taxon>
    </lineage>
</organism>
<dbReference type="AlphaFoldDB" id="A0A849SY19"/>
<evidence type="ECO:0000256" key="1">
    <source>
        <dbReference type="SAM" id="SignalP"/>
    </source>
</evidence>